<comment type="caution">
    <text evidence="1">The sequence shown here is derived from an EMBL/GenBank/DDBJ whole genome shotgun (WGS) entry which is preliminary data.</text>
</comment>
<organism evidence="1 2">
    <name type="scientific">Colwellia maritima</name>
    <dbReference type="NCBI Taxonomy" id="2912588"/>
    <lineage>
        <taxon>Bacteria</taxon>
        <taxon>Pseudomonadati</taxon>
        <taxon>Pseudomonadota</taxon>
        <taxon>Gammaproteobacteria</taxon>
        <taxon>Alteromonadales</taxon>
        <taxon>Colwelliaceae</taxon>
        <taxon>Colwellia</taxon>
    </lineage>
</organism>
<dbReference type="Proteomes" id="UP001139646">
    <property type="component" value="Unassembled WGS sequence"/>
</dbReference>
<sequence length="126" mass="13925">MVSEKELAINKIFLDTLQSNVIIAKDGTLANLVALPRTPAEETEDVTSAENNEISQTTEIDTAANVDTEKSDFTISLNEFSLINDNEITLLDNSVEPVKPQKLFIDTLFLGAISNALNKRDQRNPF</sequence>
<keyword evidence="2" id="KW-1185">Reference proteome</keyword>
<protein>
    <submittedName>
        <fullName evidence="1">Uncharacterized protein</fullName>
    </submittedName>
</protein>
<evidence type="ECO:0000313" key="1">
    <source>
        <dbReference type="EMBL" id="MCI2285811.1"/>
    </source>
</evidence>
<name>A0ABS9X6F9_9GAMM</name>
<dbReference type="EMBL" id="JAKKSL010000006">
    <property type="protein sequence ID" value="MCI2285811.1"/>
    <property type="molecule type" value="Genomic_DNA"/>
</dbReference>
<reference evidence="1" key="1">
    <citation type="submission" date="2022-01" db="EMBL/GenBank/DDBJ databases">
        <title>Colwellia maritima, isolated from seawater.</title>
        <authorList>
            <person name="Kristyanto S."/>
            <person name="Jung J."/>
            <person name="Jeon C.O."/>
        </authorList>
    </citation>
    <scope>NUCLEOTIDE SEQUENCE</scope>
    <source>
        <strain evidence="1">MSW7</strain>
    </source>
</reference>
<gene>
    <name evidence="1" type="ORF">L3081_23555</name>
</gene>
<dbReference type="RefSeq" id="WP_242288733.1">
    <property type="nucleotide sequence ID" value="NZ_JAKKSL010000006.1"/>
</dbReference>
<accession>A0ABS9X6F9</accession>
<evidence type="ECO:0000313" key="2">
    <source>
        <dbReference type="Proteomes" id="UP001139646"/>
    </source>
</evidence>
<proteinExistence type="predicted"/>